<keyword evidence="1" id="KW-0808">Transferase</keyword>
<dbReference type="Pfam" id="PF02515">
    <property type="entry name" value="CoA_transf_3"/>
    <property type="match status" value="1"/>
</dbReference>
<dbReference type="InterPro" id="IPR050483">
    <property type="entry name" value="CoA-transferase_III_domain"/>
</dbReference>
<dbReference type="InterPro" id="IPR044855">
    <property type="entry name" value="CoA-Trfase_III_dom3_sf"/>
</dbReference>
<dbReference type="Gene3D" id="3.40.50.10540">
    <property type="entry name" value="Crotonobetainyl-coa:carnitine coa-transferase, domain 1"/>
    <property type="match status" value="1"/>
</dbReference>
<protein>
    <submittedName>
        <fullName evidence="2">Unannotated protein</fullName>
    </submittedName>
</protein>
<evidence type="ECO:0000256" key="1">
    <source>
        <dbReference type="ARBA" id="ARBA00022679"/>
    </source>
</evidence>
<dbReference type="PANTHER" id="PTHR48207:SF3">
    <property type="entry name" value="SUCCINATE--HYDROXYMETHYLGLUTARATE COA-TRANSFERASE"/>
    <property type="match status" value="1"/>
</dbReference>
<gene>
    <name evidence="2" type="ORF">UFOPK2982_00185</name>
</gene>
<dbReference type="InterPro" id="IPR023606">
    <property type="entry name" value="CoA-Trfase_III_dom_1_sf"/>
</dbReference>
<sequence>MTALTGIKIADFSRVLAGPYASMLLGDMGAEVIKIERPVDGDDTRTWGPPFNEDGTSTYFQSVNRNKVGVTADLSTAAGKAKALEIIGKCDVLIENFTVGTMEEFGLGYEELHKKFPKLIYCSISGFGTSELAKKLPGYDLLVQGMSGLMSITGADSKSPTKVGVALVDVISGLHAALGISAALVSRAETGIGQKIAVNLLSSALSAMVNQSGAFAGAGVTPKAMGNAHPSIAPYEVYKAKDQYLIIAVGNDRQFVDLARVLNLDIATDARFESNSARVANRTALNDFLNQKFMTETAAFWAEKLTAFGVPAGPINSIAEGVKLATDIGLDPIVSITDSRSGKISKTIANPIIFSETPVTYRLGAPDLGADD</sequence>
<dbReference type="InterPro" id="IPR003673">
    <property type="entry name" value="CoA-Trfase_fam_III"/>
</dbReference>
<dbReference type="AlphaFoldDB" id="A0A6J6WK72"/>
<proteinExistence type="predicted"/>
<dbReference type="GO" id="GO:0008410">
    <property type="term" value="F:CoA-transferase activity"/>
    <property type="evidence" value="ECO:0007669"/>
    <property type="project" value="TreeGrafter"/>
</dbReference>
<name>A0A6J6WK72_9ZZZZ</name>
<evidence type="ECO:0000313" key="2">
    <source>
        <dbReference type="EMBL" id="CAB4785222.1"/>
    </source>
</evidence>
<reference evidence="2" key="1">
    <citation type="submission" date="2020-05" db="EMBL/GenBank/DDBJ databases">
        <authorList>
            <person name="Chiriac C."/>
            <person name="Salcher M."/>
            <person name="Ghai R."/>
            <person name="Kavagutti S V."/>
        </authorList>
    </citation>
    <scope>NUCLEOTIDE SEQUENCE</scope>
</reference>
<dbReference type="PANTHER" id="PTHR48207">
    <property type="entry name" value="SUCCINATE--HYDROXYMETHYLGLUTARATE COA-TRANSFERASE"/>
    <property type="match status" value="1"/>
</dbReference>
<organism evidence="2">
    <name type="scientific">freshwater metagenome</name>
    <dbReference type="NCBI Taxonomy" id="449393"/>
    <lineage>
        <taxon>unclassified sequences</taxon>
        <taxon>metagenomes</taxon>
        <taxon>ecological metagenomes</taxon>
    </lineage>
</organism>
<dbReference type="SUPFAM" id="SSF89796">
    <property type="entry name" value="CoA-transferase family III (CaiB/BaiF)"/>
    <property type="match status" value="1"/>
</dbReference>
<accession>A0A6J6WK72</accession>
<dbReference type="EMBL" id="CAFAAE010000014">
    <property type="protein sequence ID" value="CAB4785222.1"/>
    <property type="molecule type" value="Genomic_DNA"/>
</dbReference>
<dbReference type="Gene3D" id="3.30.1540.10">
    <property type="entry name" value="formyl-coa transferase, domain 3"/>
    <property type="match status" value="1"/>
</dbReference>